<evidence type="ECO:0000256" key="1">
    <source>
        <dbReference type="SAM" id="MobiDB-lite"/>
    </source>
</evidence>
<dbReference type="Proteomes" id="UP000285123">
    <property type="component" value="Unassembled WGS sequence"/>
</dbReference>
<feature type="region of interest" description="Disordered" evidence="1">
    <location>
        <begin position="520"/>
        <end position="546"/>
    </location>
</feature>
<dbReference type="Pfam" id="PF04233">
    <property type="entry name" value="Phage_Mu_F"/>
    <property type="match status" value="1"/>
</dbReference>
<dbReference type="PROSITE" id="PS50818">
    <property type="entry name" value="INTEIN_C_TER"/>
    <property type="match status" value="1"/>
</dbReference>
<evidence type="ECO:0000259" key="2">
    <source>
        <dbReference type="Pfam" id="PF04233"/>
    </source>
</evidence>
<organism evidence="3 4">
    <name type="scientific">Salinisphaera orenii YIM 95161</name>
    <dbReference type="NCBI Taxonomy" id="1051139"/>
    <lineage>
        <taxon>Bacteria</taxon>
        <taxon>Pseudomonadati</taxon>
        <taxon>Pseudomonadota</taxon>
        <taxon>Gammaproteobacteria</taxon>
        <taxon>Salinisphaerales</taxon>
        <taxon>Salinisphaeraceae</taxon>
        <taxon>Salinisphaera</taxon>
    </lineage>
</organism>
<gene>
    <name evidence="3" type="ORF">SAHL_10805</name>
</gene>
<sequence>MAETRNPGPVPQDALDYWRGKDVRPGFSHEDVWGDEHAHAFTVAKMTKLDLLEDTRASLEDALAEGKTFRQWSNEIRPRMQAKGWWGVKEQIDPATGLPERVQLGSPRRLKTIYRANMRSARAAGQWQRIQRTKESRPYLVYLLGPSEEHRAEHVDLQGLTLPVDDPTWGEIYPPNGYGCFSTDTLVRCNAQLGLKTWYAGEMVELHSARGNHFTATANHPVLTARGWVAAGDLREGDQLIDAGVGVDAGIVGVVDDEQTPARADDLFDALARERLRVVPMAAHDFYGDTVGRQPEIQVASADGDLMDRVDASADERIREVTFGRGLHRGVEAANIALGSSQATSVVGNTAQTQHAADARLGHAQTAGNLGLAGQAGAVEGDDTTFGRIVRGICRLPRRAQQLLGLAPRLDTDPTLRRCRASAAPLNAVPVEDATQRAPADAQLFGQLLQRNTGLVATDEVRLVRKFEWSGHVYDFATDTGLIVAGGIVVSNCKCYVNQIDQATRDRYVEDGVPDATAAQEIDPESGLPTGRRVTRQVPAKTERPELKRRRYKSKRTGREQYAPEGVHPAWANNSGQARVRTLREALAGKIETADQQLARESVKRVVDSPALTQFLDEADAHKAVLARTADDIDEAARRRIIDGIGDLPVAYADRELAEHVGSQTQLVRMSAETAGKQLVTHADLVSGDYRNLDALLATGEVLRESAREVVVFGEIEGELYRAVLKRAGTDNRELFLSTFHRAKAKQHGKAREAMKRLRASR</sequence>
<dbReference type="RefSeq" id="WP_123591418.1">
    <property type="nucleotide sequence ID" value="NZ_AYKF01000088.1"/>
</dbReference>
<accession>A0A423PRN7</accession>
<dbReference type="SUPFAM" id="SSF51294">
    <property type="entry name" value="Hedgehog/intein (Hint) domain"/>
    <property type="match status" value="1"/>
</dbReference>
<dbReference type="InterPro" id="IPR030934">
    <property type="entry name" value="Intein_C"/>
</dbReference>
<dbReference type="EMBL" id="AYKF01000088">
    <property type="protein sequence ID" value="ROO28238.1"/>
    <property type="molecule type" value="Genomic_DNA"/>
</dbReference>
<dbReference type="AlphaFoldDB" id="A0A423PRN7"/>
<dbReference type="CDD" id="cd00081">
    <property type="entry name" value="Hint"/>
    <property type="match status" value="1"/>
</dbReference>
<comment type="caution">
    <text evidence="3">The sequence shown here is derived from an EMBL/GenBank/DDBJ whole genome shotgun (WGS) entry which is preliminary data.</text>
</comment>
<protein>
    <submittedName>
        <fullName evidence="3">Phage head morphogenesis protein</fullName>
    </submittedName>
</protein>
<proteinExistence type="predicted"/>
<dbReference type="Gene3D" id="2.170.16.10">
    <property type="entry name" value="Hedgehog/Intein (Hint) domain"/>
    <property type="match status" value="1"/>
</dbReference>
<name>A0A423PRN7_9GAMM</name>
<dbReference type="OrthoDB" id="9813502at2"/>
<dbReference type="InterPro" id="IPR036844">
    <property type="entry name" value="Hint_dom_sf"/>
</dbReference>
<dbReference type="InterPro" id="IPR006528">
    <property type="entry name" value="Phage_head_morphogenesis_dom"/>
</dbReference>
<feature type="domain" description="Phage head morphogenesis" evidence="2">
    <location>
        <begin position="56"/>
        <end position="180"/>
    </location>
</feature>
<evidence type="ECO:0000313" key="4">
    <source>
        <dbReference type="Proteomes" id="UP000285123"/>
    </source>
</evidence>
<reference evidence="3 4" key="1">
    <citation type="submission" date="2013-10" db="EMBL/GenBank/DDBJ databases">
        <title>Salinisphaera halophila YIM 95161 Genome Sequencing.</title>
        <authorList>
            <person name="Lai Q."/>
            <person name="Li C."/>
            <person name="Shao Z."/>
        </authorList>
    </citation>
    <scope>NUCLEOTIDE SEQUENCE [LARGE SCALE GENOMIC DNA]</scope>
    <source>
        <strain evidence="3 4">YIM 95161</strain>
    </source>
</reference>
<evidence type="ECO:0000313" key="3">
    <source>
        <dbReference type="EMBL" id="ROO28238.1"/>
    </source>
</evidence>